<feature type="transmembrane region" description="Helical" evidence="19">
    <location>
        <begin position="28"/>
        <end position="51"/>
    </location>
</feature>
<dbReference type="AlphaFoldDB" id="A0A917S1I4"/>
<keyword evidence="13 19" id="KW-0472">Membrane</keyword>
<evidence type="ECO:0000256" key="15">
    <source>
        <dbReference type="ARBA" id="ARBA00032605"/>
    </source>
</evidence>
<feature type="transmembrane region" description="Helical" evidence="19">
    <location>
        <begin position="201"/>
        <end position="220"/>
    </location>
</feature>
<feature type="transmembrane region" description="Helical" evidence="19">
    <location>
        <begin position="132"/>
        <end position="153"/>
    </location>
</feature>
<dbReference type="RefSeq" id="WP_188893623.1">
    <property type="nucleotide sequence ID" value="NZ_BMMZ01000001.1"/>
</dbReference>
<proteinExistence type="inferred from homology"/>
<name>A0A917S1I4_9ACTN</name>
<keyword evidence="10 19" id="KW-0812">Transmembrane</keyword>
<evidence type="ECO:0000256" key="12">
    <source>
        <dbReference type="ARBA" id="ARBA00022989"/>
    </source>
</evidence>
<dbReference type="GO" id="GO:0009236">
    <property type="term" value="P:cobalamin biosynthetic process"/>
    <property type="evidence" value="ECO:0007669"/>
    <property type="project" value="UniProtKB-UniRule"/>
</dbReference>
<dbReference type="PANTHER" id="PTHR34148">
    <property type="entry name" value="ADENOSYLCOBINAMIDE-GDP RIBAZOLETRANSFERASE"/>
    <property type="match status" value="1"/>
</dbReference>
<reference evidence="20" key="1">
    <citation type="journal article" date="2014" name="Int. J. Syst. Evol. Microbiol.">
        <title>Complete genome sequence of Corynebacterium casei LMG S-19264T (=DSM 44701T), isolated from a smear-ripened cheese.</title>
        <authorList>
            <consortium name="US DOE Joint Genome Institute (JGI-PGF)"/>
            <person name="Walter F."/>
            <person name="Albersmeier A."/>
            <person name="Kalinowski J."/>
            <person name="Ruckert C."/>
        </authorList>
    </citation>
    <scope>NUCLEOTIDE SEQUENCE</scope>
    <source>
        <strain evidence="20">CGMCC 4.7306</strain>
    </source>
</reference>
<keyword evidence="21" id="KW-1185">Reference proteome</keyword>
<comment type="cofactor">
    <cofactor evidence="1 19">
        <name>Mg(2+)</name>
        <dbReference type="ChEBI" id="CHEBI:18420"/>
    </cofactor>
</comment>
<evidence type="ECO:0000313" key="21">
    <source>
        <dbReference type="Proteomes" id="UP000613840"/>
    </source>
</evidence>
<keyword evidence="12 19" id="KW-1133">Transmembrane helix</keyword>
<reference evidence="20" key="2">
    <citation type="submission" date="2020-09" db="EMBL/GenBank/DDBJ databases">
        <authorList>
            <person name="Sun Q."/>
            <person name="Zhou Y."/>
        </authorList>
    </citation>
    <scope>NUCLEOTIDE SEQUENCE</scope>
    <source>
        <strain evidence="20">CGMCC 4.7306</strain>
    </source>
</reference>
<evidence type="ECO:0000256" key="7">
    <source>
        <dbReference type="ARBA" id="ARBA00022475"/>
    </source>
</evidence>
<dbReference type="GO" id="GO:0051073">
    <property type="term" value="F:adenosylcobinamide-GDP ribazoletransferase activity"/>
    <property type="evidence" value="ECO:0007669"/>
    <property type="project" value="UniProtKB-UniRule"/>
</dbReference>
<dbReference type="GO" id="GO:0005886">
    <property type="term" value="C:plasma membrane"/>
    <property type="evidence" value="ECO:0007669"/>
    <property type="project" value="UniProtKB-SubCell"/>
</dbReference>
<sequence>MRSLLSAVGLLTVLPVRGGRFDRRSAAAMMLWAPVAVLPVAVAVALVSWAARLLGLPAPVAGLIGFAVLALGTRAFHLDGLADTVDGFGSGWDRDRALTIMRSGDVGPMGVIALIIVGGLQAYGFGALAADLPGAVTIAVIICLSRTALALACSHGVPSARPDGLGATVAGSVPVPASVIIALASIVIMAGAGILDHGPTGAQAGVIGGLAGYAGCLVLVRHAVKRLGGVSGDVFGAAVEITATIMVVAMLVRY</sequence>
<evidence type="ECO:0000256" key="13">
    <source>
        <dbReference type="ARBA" id="ARBA00023136"/>
    </source>
</evidence>
<gene>
    <name evidence="19 20" type="primary">cobS</name>
    <name evidence="20" type="ORF">GCM10011575_05650</name>
</gene>
<comment type="catalytic activity">
    <reaction evidence="17 19">
        <text>alpha-ribazole + adenosylcob(III)inamide-GDP = adenosylcob(III)alamin + GMP + H(+)</text>
        <dbReference type="Rhea" id="RHEA:16049"/>
        <dbReference type="ChEBI" id="CHEBI:10329"/>
        <dbReference type="ChEBI" id="CHEBI:15378"/>
        <dbReference type="ChEBI" id="CHEBI:18408"/>
        <dbReference type="ChEBI" id="CHEBI:58115"/>
        <dbReference type="ChEBI" id="CHEBI:60487"/>
        <dbReference type="EC" id="2.7.8.26"/>
    </reaction>
</comment>
<keyword evidence="7 19" id="KW-1003">Cell membrane</keyword>
<evidence type="ECO:0000256" key="9">
    <source>
        <dbReference type="ARBA" id="ARBA00022679"/>
    </source>
</evidence>
<dbReference type="InterPro" id="IPR003805">
    <property type="entry name" value="CobS"/>
</dbReference>
<keyword evidence="9 19" id="KW-0808">Transferase</keyword>
<comment type="function">
    <text evidence="14 19">Joins adenosylcobinamide-GDP and alpha-ribazole to generate adenosylcobalamin (Ado-cobalamin). Also synthesizes adenosylcobalamin 5'-phosphate from adenosylcobinamide-GDP and alpha-ribazole 5'-phosphate.</text>
</comment>
<feature type="transmembrane region" description="Helical" evidence="19">
    <location>
        <begin position="165"/>
        <end position="195"/>
    </location>
</feature>
<comment type="caution">
    <text evidence="20">The sequence shown here is derived from an EMBL/GenBank/DDBJ whole genome shotgun (WGS) entry which is preliminary data.</text>
</comment>
<dbReference type="EMBL" id="BMMZ01000001">
    <property type="protein sequence ID" value="GGL50292.1"/>
    <property type="molecule type" value="Genomic_DNA"/>
</dbReference>
<evidence type="ECO:0000256" key="18">
    <source>
        <dbReference type="ARBA" id="ARBA00049504"/>
    </source>
</evidence>
<evidence type="ECO:0000256" key="16">
    <source>
        <dbReference type="ARBA" id="ARBA00032853"/>
    </source>
</evidence>
<keyword evidence="8 19" id="KW-0169">Cobalamin biosynthesis</keyword>
<dbReference type="EC" id="2.7.8.26" evidence="5 19"/>
<dbReference type="PANTHER" id="PTHR34148:SF1">
    <property type="entry name" value="ADENOSYLCOBINAMIDE-GDP RIBAZOLETRANSFERASE"/>
    <property type="match status" value="1"/>
</dbReference>
<dbReference type="GO" id="GO:0008818">
    <property type="term" value="F:cobalamin 5'-phosphate synthase activity"/>
    <property type="evidence" value="ECO:0007669"/>
    <property type="project" value="UniProtKB-UniRule"/>
</dbReference>
<feature type="transmembrane region" description="Helical" evidence="19">
    <location>
        <begin position="232"/>
        <end position="252"/>
    </location>
</feature>
<comment type="pathway">
    <text evidence="3 19">Cofactor biosynthesis; adenosylcobalamin biosynthesis; adenosylcobalamin from cob(II)yrinate a,c-diamide: step 7/7.</text>
</comment>
<comment type="catalytic activity">
    <reaction evidence="18 19">
        <text>alpha-ribazole 5'-phosphate + adenosylcob(III)inamide-GDP = adenosylcob(III)alamin 5'-phosphate + GMP + H(+)</text>
        <dbReference type="Rhea" id="RHEA:23560"/>
        <dbReference type="ChEBI" id="CHEBI:15378"/>
        <dbReference type="ChEBI" id="CHEBI:57918"/>
        <dbReference type="ChEBI" id="CHEBI:58115"/>
        <dbReference type="ChEBI" id="CHEBI:60487"/>
        <dbReference type="ChEBI" id="CHEBI:60493"/>
        <dbReference type="EC" id="2.7.8.26"/>
    </reaction>
</comment>
<comment type="subcellular location">
    <subcellularLocation>
        <location evidence="2 19">Cell membrane</location>
        <topology evidence="2 19">Multi-pass membrane protein</topology>
    </subcellularLocation>
</comment>
<protein>
    <recommendedName>
        <fullName evidence="6 19">Adenosylcobinamide-GDP ribazoletransferase</fullName>
        <ecNumber evidence="5 19">2.7.8.26</ecNumber>
    </recommendedName>
    <alternativeName>
        <fullName evidence="16 19">Cobalamin synthase</fullName>
    </alternativeName>
    <alternativeName>
        <fullName evidence="15 19">Cobalamin-5'-phosphate synthase</fullName>
    </alternativeName>
</protein>
<evidence type="ECO:0000256" key="6">
    <source>
        <dbReference type="ARBA" id="ARBA00015850"/>
    </source>
</evidence>
<comment type="similarity">
    <text evidence="4 19">Belongs to the CobS family.</text>
</comment>
<evidence type="ECO:0000256" key="14">
    <source>
        <dbReference type="ARBA" id="ARBA00025228"/>
    </source>
</evidence>
<keyword evidence="11 19" id="KW-0460">Magnesium</keyword>
<evidence type="ECO:0000256" key="2">
    <source>
        <dbReference type="ARBA" id="ARBA00004651"/>
    </source>
</evidence>
<evidence type="ECO:0000256" key="8">
    <source>
        <dbReference type="ARBA" id="ARBA00022573"/>
    </source>
</evidence>
<evidence type="ECO:0000256" key="10">
    <source>
        <dbReference type="ARBA" id="ARBA00022692"/>
    </source>
</evidence>
<dbReference type="Pfam" id="PF02654">
    <property type="entry name" value="CobS"/>
    <property type="match status" value="1"/>
</dbReference>
<evidence type="ECO:0000256" key="17">
    <source>
        <dbReference type="ARBA" id="ARBA00048623"/>
    </source>
</evidence>
<evidence type="ECO:0000256" key="4">
    <source>
        <dbReference type="ARBA" id="ARBA00010561"/>
    </source>
</evidence>
<evidence type="ECO:0000256" key="5">
    <source>
        <dbReference type="ARBA" id="ARBA00013200"/>
    </source>
</evidence>
<evidence type="ECO:0000256" key="19">
    <source>
        <dbReference type="HAMAP-Rule" id="MF_00719"/>
    </source>
</evidence>
<feature type="transmembrane region" description="Helical" evidence="19">
    <location>
        <begin position="106"/>
        <end position="126"/>
    </location>
</feature>
<evidence type="ECO:0000313" key="20">
    <source>
        <dbReference type="EMBL" id="GGL50292.1"/>
    </source>
</evidence>
<evidence type="ECO:0000256" key="11">
    <source>
        <dbReference type="ARBA" id="ARBA00022842"/>
    </source>
</evidence>
<dbReference type="Proteomes" id="UP000613840">
    <property type="component" value="Unassembled WGS sequence"/>
</dbReference>
<organism evidence="20 21">
    <name type="scientific">Microlunatus endophyticus</name>
    <dbReference type="NCBI Taxonomy" id="1716077"/>
    <lineage>
        <taxon>Bacteria</taxon>
        <taxon>Bacillati</taxon>
        <taxon>Actinomycetota</taxon>
        <taxon>Actinomycetes</taxon>
        <taxon>Propionibacteriales</taxon>
        <taxon>Propionibacteriaceae</taxon>
        <taxon>Microlunatus</taxon>
    </lineage>
</organism>
<evidence type="ECO:0000256" key="1">
    <source>
        <dbReference type="ARBA" id="ARBA00001946"/>
    </source>
</evidence>
<evidence type="ECO:0000256" key="3">
    <source>
        <dbReference type="ARBA" id="ARBA00004663"/>
    </source>
</evidence>
<accession>A0A917S1I4</accession>
<dbReference type="HAMAP" id="MF_00719">
    <property type="entry name" value="CobS"/>
    <property type="match status" value="1"/>
</dbReference>